<proteinExistence type="predicted"/>
<protein>
    <submittedName>
        <fullName evidence="3">Alpha-amylase family glycosyl hydrolase</fullName>
    </submittedName>
</protein>
<name>A0ABW1Z7D0_9BACT</name>
<dbReference type="PANTHER" id="PTHR10357">
    <property type="entry name" value="ALPHA-AMYLASE FAMILY MEMBER"/>
    <property type="match status" value="1"/>
</dbReference>
<evidence type="ECO:0000313" key="4">
    <source>
        <dbReference type="Proteomes" id="UP001596391"/>
    </source>
</evidence>
<feature type="signal peptide" evidence="1">
    <location>
        <begin position="1"/>
        <end position="20"/>
    </location>
</feature>
<feature type="domain" description="Glycosyl hydrolase family 13 catalytic" evidence="2">
    <location>
        <begin position="47"/>
        <end position="89"/>
    </location>
</feature>
<sequence>MGLRSGLLMGVLAVGVAASAQVLARPGWAGSGVEAEVWWRRGVFYRITPRFFQDSNGDGVGDLAGVEQRLDYLQRLGVDAIILVPPFNEDDFGLLARKAADAHVRILVELPAADEGLARKWLNQGAAGVVLRPQVGTTVDGASLQRLRKQVASFPGDRVLIADGRGVVPVSGGAQLREMAVLGVGTEDARALRSKLDSALLGSSDGVENVPLLHIEGEAQVAKNAQAQALQDRVIAAAALGSRAAVIFDAGRELGLISTDGSVVAMQWTPANVTSETPQPVVATKPKVEVYGAFTPYIPPPKLALPAPTRPVVVQSETAQPSDLNTLPGFSTAEFKVSEAVNGAASNAASEETDESSLLNFYRHLIALHHGNWSIRNGSQTLLNRDAQNVLVWVRRAPAGTRTTASVLIAANLSEQPASLDLQSDLQAMRVRAGVLRPLLTASVSEMLASAGNLLPTETADHLVLPGRTFFMGELYHEGAAAPSSTSPRRHRRRR</sequence>
<dbReference type="InterPro" id="IPR006047">
    <property type="entry name" value="GH13_cat_dom"/>
</dbReference>
<dbReference type="PANTHER" id="PTHR10357:SF179">
    <property type="entry name" value="NEUTRAL AND BASIC AMINO ACID TRANSPORT PROTEIN RBAT"/>
    <property type="match status" value="1"/>
</dbReference>
<comment type="caution">
    <text evidence="3">The sequence shown here is derived from an EMBL/GenBank/DDBJ whole genome shotgun (WGS) entry which is preliminary data.</text>
</comment>
<dbReference type="Pfam" id="PF00128">
    <property type="entry name" value="Alpha-amylase"/>
    <property type="match status" value="1"/>
</dbReference>
<keyword evidence="4" id="KW-1185">Reference proteome</keyword>
<dbReference type="RefSeq" id="WP_263370568.1">
    <property type="nucleotide sequence ID" value="NZ_JAGSYD010000002.1"/>
</dbReference>
<gene>
    <name evidence="3" type="ORF">ACFQBQ_00245</name>
</gene>
<dbReference type="InterPro" id="IPR017853">
    <property type="entry name" value="GH"/>
</dbReference>
<feature type="chain" id="PRO_5046164563" evidence="1">
    <location>
        <begin position="21"/>
        <end position="495"/>
    </location>
</feature>
<dbReference type="Proteomes" id="UP001596391">
    <property type="component" value="Unassembled WGS sequence"/>
</dbReference>
<dbReference type="Gene3D" id="3.20.20.80">
    <property type="entry name" value="Glycosidases"/>
    <property type="match status" value="1"/>
</dbReference>
<keyword evidence="3" id="KW-0378">Hydrolase</keyword>
<dbReference type="GO" id="GO:0016787">
    <property type="term" value="F:hydrolase activity"/>
    <property type="evidence" value="ECO:0007669"/>
    <property type="project" value="UniProtKB-KW"/>
</dbReference>
<accession>A0ABW1Z7D0</accession>
<organism evidence="3 4">
    <name type="scientific">Granulicella cerasi</name>
    <dbReference type="NCBI Taxonomy" id="741063"/>
    <lineage>
        <taxon>Bacteria</taxon>
        <taxon>Pseudomonadati</taxon>
        <taxon>Acidobacteriota</taxon>
        <taxon>Terriglobia</taxon>
        <taxon>Terriglobales</taxon>
        <taxon>Acidobacteriaceae</taxon>
        <taxon>Granulicella</taxon>
    </lineage>
</organism>
<dbReference type="EMBL" id="JBHSWI010000001">
    <property type="protein sequence ID" value="MFC6644048.1"/>
    <property type="molecule type" value="Genomic_DNA"/>
</dbReference>
<evidence type="ECO:0000259" key="2">
    <source>
        <dbReference type="Pfam" id="PF00128"/>
    </source>
</evidence>
<reference evidence="4" key="1">
    <citation type="journal article" date="2019" name="Int. J. Syst. Evol. Microbiol.">
        <title>The Global Catalogue of Microorganisms (GCM) 10K type strain sequencing project: providing services to taxonomists for standard genome sequencing and annotation.</title>
        <authorList>
            <consortium name="The Broad Institute Genomics Platform"/>
            <consortium name="The Broad Institute Genome Sequencing Center for Infectious Disease"/>
            <person name="Wu L."/>
            <person name="Ma J."/>
        </authorList>
    </citation>
    <scope>NUCLEOTIDE SEQUENCE [LARGE SCALE GENOMIC DNA]</scope>
    <source>
        <strain evidence="4">CGMCC 1.16026</strain>
    </source>
</reference>
<evidence type="ECO:0000313" key="3">
    <source>
        <dbReference type="EMBL" id="MFC6644048.1"/>
    </source>
</evidence>
<dbReference type="SUPFAM" id="SSF51445">
    <property type="entry name" value="(Trans)glycosidases"/>
    <property type="match status" value="1"/>
</dbReference>
<keyword evidence="1" id="KW-0732">Signal</keyword>
<evidence type="ECO:0000256" key="1">
    <source>
        <dbReference type="SAM" id="SignalP"/>
    </source>
</evidence>